<keyword evidence="7" id="KW-0175">Coiled coil</keyword>
<keyword evidence="3" id="KW-0808">Transferase</keyword>
<dbReference type="SUPFAM" id="SSF55874">
    <property type="entry name" value="ATPase domain of HSP90 chaperone/DNA topoisomerase II/histidine kinase"/>
    <property type="match status" value="1"/>
</dbReference>
<gene>
    <name evidence="10" type="ORF">SAMN05421747_12233</name>
</gene>
<dbReference type="PROSITE" id="PS50005">
    <property type="entry name" value="TPR"/>
    <property type="match status" value="1"/>
</dbReference>
<keyword evidence="11" id="KW-1185">Reference proteome</keyword>
<dbReference type="EC" id="2.7.13.3" evidence="2"/>
<keyword evidence="8" id="KW-0812">Transmembrane</keyword>
<protein>
    <recommendedName>
        <fullName evidence="2">histidine kinase</fullName>
        <ecNumber evidence="2">2.7.13.3</ecNumber>
    </recommendedName>
</protein>
<dbReference type="SMART" id="SM00028">
    <property type="entry name" value="TPR"/>
    <property type="match status" value="2"/>
</dbReference>
<dbReference type="PANTHER" id="PTHR24421:SF10">
    <property type="entry name" value="NITRATE_NITRITE SENSOR PROTEIN NARQ"/>
    <property type="match status" value="1"/>
</dbReference>
<proteinExistence type="predicted"/>
<keyword evidence="8" id="KW-1133">Transmembrane helix</keyword>
<evidence type="ECO:0000256" key="7">
    <source>
        <dbReference type="SAM" id="Coils"/>
    </source>
</evidence>
<evidence type="ECO:0000256" key="2">
    <source>
        <dbReference type="ARBA" id="ARBA00012438"/>
    </source>
</evidence>
<dbReference type="InterPro" id="IPR003594">
    <property type="entry name" value="HATPase_dom"/>
</dbReference>
<dbReference type="RefSeq" id="WP_244519036.1">
    <property type="nucleotide sequence ID" value="NZ_FOLL01000022.1"/>
</dbReference>
<dbReference type="Gene3D" id="3.30.565.10">
    <property type="entry name" value="Histidine kinase-like ATPase, C-terminal domain"/>
    <property type="match status" value="1"/>
</dbReference>
<feature type="coiled-coil region" evidence="7">
    <location>
        <begin position="309"/>
        <end position="336"/>
    </location>
</feature>
<evidence type="ECO:0000256" key="6">
    <source>
        <dbReference type="PROSITE-ProRule" id="PRU00339"/>
    </source>
</evidence>
<feature type="repeat" description="TPR" evidence="6">
    <location>
        <begin position="110"/>
        <end position="143"/>
    </location>
</feature>
<evidence type="ECO:0000256" key="5">
    <source>
        <dbReference type="ARBA" id="ARBA00023012"/>
    </source>
</evidence>
<dbReference type="SUPFAM" id="SSF48452">
    <property type="entry name" value="TPR-like"/>
    <property type="match status" value="2"/>
</dbReference>
<reference evidence="10 11" key="1">
    <citation type="submission" date="2016-10" db="EMBL/GenBank/DDBJ databases">
        <authorList>
            <person name="de Groot N.N."/>
        </authorList>
    </citation>
    <scope>NUCLEOTIDE SEQUENCE [LARGE SCALE GENOMIC DNA]</scope>
    <source>
        <strain evidence="10 11">DSM 22900</strain>
    </source>
</reference>
<feature type="domain" description="Histidine kinase/HSP90-like ATPase" evidence="9">
    <location>
        <begin position="477"/>
        <end position="562"/>
    </location>
</feature>
<organism evidence="10 11">
    <name type="scientific">Parapedobacter composti</name>
    <dbReference type="NCBI Taxonomy" id="623281"/>
    <lineage>
        <taxon>Bacteria</taxon>
        <taxon>Pseudomonadati</taxon>
        <taxon>Bacteroidota</taxon>
        <taxon>Sphingobacteriia</taxon>
        <taxon>Sphingobacteriales</taxon>
        <taxon>Sphingobacteriaceae</taxon>
        <taxon>Parapedobacter</taxon>
    </lineage>
</organism>
<evidence type="ECO:0000259" key="9">
    <source>
        <dbReference type="Pfam" id="PF02518"/>
    </source>
</evidence>
<name>A0A1I1LL08_9SPHI</name>
<dbReference type="Proteomes" id="UP000199577">
    <property type="component" value="Unassembled WGS sequence"/>
</dbReference>
<keyword evidence="8" id="KW-0472">Membrane</keyword>
<dbReference type="Pfam" id="PF02518">
    <property type="entry name" value="HATPase_c"/>
    <property type="match status" value="1"/>
</dbReference>
<dbReference type="InterPro" id="IPR019734">
    <property type="entry name" value="TPR_rpt"/>
</dbReference>
<dbReference type="GO" id="GO:0004673">
    <property type="term" value="F:protein histidine kinase activity"/>
    <property type="evidence" value="ECO:0007669"/>
    <property type="project" value="UniProtKB-EC"/>
</dbReference>
<evidence type="ECO:0000313" key="10">
    <source>
        <dbReference type="EMBL" id="SFC73719.1"/>
    </source>
</evidence>
<dbReference type="EMBL" id="FOLL01000022">
    <property type="protein sequence ID" value="SFC73719.1"/>
    <property type="molecule type" value="Genomic_DNA"/>
</dbReference>
<evidence type="ECO:0000256" key="4">
    <source>
        <dbReference type="ARBA" id="ARBA00022777"/>
    </source>
</evidence>
<evidence type="ECO:0000313" key="11">
    <source>
        <dbReference type="Proteomes" id="UP000199577"/>
    </source>
</evidence>
<dbReference type="InterPro" id="IPR011990">
    <property type="entry name" value="TPR-like_helical_dom_sf"/>
</dbReference>
<keyword evidence="4" id="KW-0418">Kinase</keyword>
<sequence length="563" mass="64271">MKSLNCCIFLATFLACTSKKGEEKAAIRNPYYDSAFEYLDEGKTDSAFLAFDMAKDLFIEANDSLNAANCLIQMAITQTDQHDYFGGQETSLQAMEYLNANNPKHHVYLSSNFNNLGIATYSLKDYDRALNFYDAAIKYSNDSSATQVYQNNKAKVYHDRGEYDSAISILERALKQVGPNKREHARILTNLTLARWRQHPDNDVAADFLKALHIRERENDWWGQNSSYTHLSDYYAPVQPDSALFYARKLYDVARRVNSADDQIRALYRLIKLSPSDSIQRYFERYTALKDSVALVRAAAKNQFALIRYEVEKNKAANLKLQKENAEKAYQISRQRILTAIVAIAAIALLAGGMYWHRKRKQRLELEVQNQIKAHQLKTSKKVHDVVANGLYRVMAEIENKNDIDREGILDRLEAMYEKSRDISYDTETNGLSANQQNFNDKITDLLTSFASDATKVIIAGNNSGLWANVTPEARHEVEHILQELMVNMKKHSRASHVAVRFERVGHELHIHYSDNGIGLPKPFTYRNGLTNTGNRIKNLRGLITFDTEVEKGLKIHLSFPVS</sequence>
<dbReference type="GO" id="GO:0000160">
    <property type="term" value="P:phosphorelay signal transduction system"/>
    <property type="evidence" value="ECO:0007669"/>
    <property type="project" value="UniProtKB-KW"/>
</dbReference>
<dbReference type="Pfam" id="PF13374">
    <property type="entry name" value="TPR_10"/>
    <property type="match status" value="1"/>
</dbReference>
<comment type="catalytic activity">
    <reaction evidence="1">
        <text>ATP + protein L-histidine = ADP + protein N-phospho-L-histidine.</text>
        <dbReference type="EC" id="2.7.13.3"/>
    </reaction>
</comment>
<evidence type="ECO:0000256" key="3">
    <source>
        <dbReference type="ARBA" id="ARBA00022679"/>
    </source>
</evidence>
<dbReference type="AlphaFoldDB" id="A0A1I1LL08"/>
<evidence type="ECO:0000256" key="8">
    <source>
        <dbReference type="SAM" id="Phobius"/>
    </source>
</evidence>
<dbReference type="Gene3D" id="1.25.40.10">
    <property type="entry name" value="Tetratricopeptide repeat domain"/>
    <property type="match status" value="2"/>
</dbReference>
<feature type="transmembrane region" description="Helical" evidence="8">
    <location>
        <begin position="337"/>
        <end position="356"/>
    </location>
</feature>
<dbReference type="STRING" id="623281.SAMN05421747_12233"/>
<dbReference type="InterPro" id="IPR036890">
    <property type="entry name" value="HATPase_C_sf"/>
</dbReference>
<keyword evidence="5" id="KW-0902">Two-component regulatory system</keyword>
<dbReference type="PANTHER" id="PTHR24421">
    <property type="entry name" value="NITRATE/NITRITE SENSOR PROTEIN NARX-RELATED"/>
    <property type="match status" value="1"/>
</dbReference>
<dbReference type="InterPro" id="IPR050482">
    <property type="entry name" value="Sensor_HK_TwoCompSys"/>
</dbReference>
<accession>A0A1I1LL08</accession>
<dbReference type="CDD" id="cd16917">
    <property type="entry name" value="HATPase_UhpB-NarQ-NarX-like"/>
    <property type="match status" value="1"/>
</dbReference>
<evidence type="ECO:0000256" key="1">
    <source>
        <dbReference type="ARBA" id="ARBA00000085"/>
    </source>
</evidence>
<dbReference type="PROSITE" id="PS51257">
    <property type="entry name" value="PROKAR_LIPOPROTEIN"/>
    <property type="match status" value="1"/>
</dbReference>
<keyword evidence="6" id="KW-0802">TPR repeat</keyword>